<evidence type="ECO:0000313" key="11">
    <source>
        <dbReference type="Proteomes" id="UP000019151"/>
    </source>
</evidence>
<evidence type="ECO:0000256" key="6">
    <source>
        <dbReference type="SAM" id="MobiDB-lite"/>
    </source>
</evidence>
<dbReference type="SUPFAM" id="SSF55785">
    <property type="entry name" value="PYP-like sensor domain (PAS domain)"/>
    <property type="match status" value="1"/>
</dbReference>
<keyword evidence="10" id="KW-0614">Plasmid</keyword>
<dbReference type="CDD" id="cd00130">
    <property type="entry name" value="PAS"/>
    <property type="match status" value="1"/>
</dbReference>
<dbReference type="EC" id="2.7.13.3" evidence="2"/>
<evidence type="ECO:0000256" key="2">
    <source>
        <dbReference type="ARBA" id="ARBA00012438"/>
    </source>
</evidence>
<dbReference type="InterPro" id="IPR003661">
    <property type="entry name" value="HisK_dim/P_dom"/>
</dbReference>
<keyword evidence="3" id="KW-0597">Phosphoprotein</keyword>
<evidence type="ECO:0000256" key="5">
    <source>
        <dbReference type="ARBA" id="ARBA00022777"/>
    </source>
</evidence>
<dbReference type="Gene3D" id="1.10.287.130">
    <property type="match status" value="1"/>
</dbReference>
<sequence>MELSQGSESVPRRRASDRPADLERVQHEVRTNIARATDAVAHSRALTESRAADRAATTEFAARLQTSEARFRALVEVAGHVTWVLDAQARIVAPQPAWQAFTGQSFTDARGRDGYGWADAIHPDDRAEALRTCREAIGRGAARYEHRARIRRADRGGGHEWRHTLVRMVPVRGADGAVCEWVGANIDITDLVAAEAAAHTALTEAQAARAAAEAATAAKGRVLAAASHDLRAPLAAIAGYVELLADGVMGPITEAQREALERIDIAQAVLLALTTDIVHAARAEAVADVPLTLSDVRLDPLCDILGMLIAPHVASKALRYDCRIGGADAHAHDDDGTGPLVVYADAERVLQILVNLVGNAIKFSPRAGTVTVDAAGGGPAVHVRVCDTGCGILASQHEAIFQPFVRVGSGASYTDGVGLGLATSRDLARRMGGDITVESTLGVGSVFTLTLPRGRAGRSAPAAGPDQ</sequence>
<dbReference type="AlphaFoldDB" id="W0RPN0"/>
<evidence type="ECO:0000256" key="4">
    <source>
        <dbReference type="ARBA" id="ARBA00022679"/>
    </source>
</evidence>
<evidence type="ECO:0000256" key="3">
    <source>
        <dbReference type="ARBA" id="ARBA00022553"/>
    </source>
</evidence>
<dbReference type="HOGENOM" id="CLU_584950_0_0_0"/>
<dbReference type="InterPro" id="IPR035965">
    <property type="entry name" value="PAS-like_dom_sf"/>
</dbReference>
<proteinExistence type="predicted"/>
<dbReference type="InterPro" id="IPR036890">
    <property type="entry name" value="HATPase_C_sf"/>
</dbReference>
<dbReference type="EMBL" id="CP007129">
    <property type="protein sequence ID" value="AHG92447.1"/>
    <property type="molecule type" value="Genomic_DNA"/>
</dbReference>
<protein>
    <recommendedName>
        <fullName evidence="2">histidine kinase</fullName>
        <ecNumber evidence="2">2.7.13.3</ecNumber>
    </recommendedName>
</protein>
<feature type="domain" description="PAS" evidence="8">
    <location>
        <begin position="67"/>
        <end position="140"/>
    </location>
</feature>
<dbReference type="InParanoid" id="W0RPN0"/>
<organism evidence="10 11">
    <name type="scientific">Gemmatirosa kalamazoonensis</name>
    <dbReference type="NCBI Taxonomy" id="861299"/>
    <lineage>
        <taxon>Bacteria</taxon>
        <taxon>Pseudomonadati</taxon>
        <taxon>Gemmatimonadota</taxon>
        <taxon>Gemmatimonadia</taxon>
        <taxon>Gemmatimonadales</taxon>
        <taxon>Gemmatimonadaceae</taxon>
        <taxon>Gemmatirosa</taxon>
    </lineage>
</organism>
<keyword evidence="4" id="KW-0808">Transferase</keyword>
<geneLocation type="plasmid" evidence="10 11">
    <name>1</name>
</geneLocation>
<dbReference type="InterPro" id="IPR004358">
    <property type="entry name" value="Sig_transdc_His_kin-like_C"/>
</dbReference>
<dbReference type="InterPro" id="IPR013655">
    <property type="entry name" value="PAS_fold_3"/>
</dbReference>
<dbReference type="Pfam" id="PF02518">
    <property type="entry name" value="HATPase_c"/>
    <property type="match status" value="1"/>
</dbReference>
<dbReference type="PANTHER" id="PTHR43047">
    <property type="entry name" value="TWO-COMPONENT HISTIDINE PROTEIN KINASE"/>
    <property type="match status" value="1"/>
</dbReference>
<feature type="domain" description="PAC" evidence="9">
    <location>
        <begin position="144"/>
        <end position="200"/>
    </location>
</feature>
<feature type="region of interest" description="Disordered" evidence="6">
    <location>
        <begin position="1"/>
        <end position="23"/>
    </location>
</feature>
<dbReference type="CDD" id="cd00082">
    <property type="entry name" value="HisKA"/>
    <property type="match status" value="1"/>
</dbReference>
<dbReference type="InterPro" id="IPR036097">
    <property type="entry name" value="HisK_dim/P_sf"/>
</dbReference>
<evidence type="ECO:0000256" key="1">
    <source>
        <dbReference type="ARBA" id="ARBA00000085"/>
    </source>
</evidence>
<dbReference type="InterPro" id="IPR003594">
    <property type="entry name" value="HATPase_dom"/>
</dbReference>
<dbReference type="KEGG" id="gba:J421_4912"/>
<dbReference type="SUPFAM" id="SSF55874">
    <property type="entry name" value="ATPase domain of HSP90 chaperone/DNA topoisomerase II/histidine kinase"/>
    <property type="match status" value="1"/>
</dbReference>
<dbReference type="Pfam" id="PF08447">
    <property type="entry name" value="PAS_3"/>
    <property type="match status" value="1"/>
</dbReference>
<dbReference type="PROSITE" id="PS50109">
    <property type="entry name" value="HIS_KIN"/>
    <property type="match status" value="1"/>
</dbReference>
<dbReference type="PROSITE" id="PS50112">
    <property type="entry name" value="PAS"/>
    <property type="match status" value="1"/>
</dbReference>
<feature type="compositionally biased region" description="Basic and acidic residues" evidence="6">
    <location>
        <begin position="10"/>
        <end position="23"/>
    </location>
</feature>
<dbReference type="NCBIfam" id="TIGR00229">
    <property type="entry name" value="sensory_box"/>
    <property type="match status" value="1"/>
</dbReference>
<evidence type="ECO:0000259" key="9">
    <source>
        <dbReference type="PROSITE" id="PS50113"/>
    </source>
</evidence>
<dbReference type="Pfam" id="PF00512">
    <property type="entry name" value="HisKA"/>
    <property type="match status" value="1"/>
</dbReference>
<reference evidence="10 11" key="1">
    <citation type="journal article" date="2014" name="Genome Announc.">
        <title>Genome Sequence and Methylome of Soil Bacterium Gemmatirosa kalamazoonensis KBS708T, a Member of the Rarely Cultivated Gemmatimonadetes Phylum.</title>
        <authorList>
            <person name="Debruyn J.M."/>
            <person name="Radosevich M."/>
            <person name="Wommack K.E."/>
            <person name="Polson S.W."/>
            <person name="Hauser L.J."/>
            <person name="Fawaz M.N."/>
            <person name="Korlach J."/>
            <person name="Tsai Y.C."/>
        </authorList>
    </citation>
    <scope>NUCLEOTIDE SEQUENCE [LARGE SCALE GENOMIC DNA]</scope>
    <source>
        <strain evidence="10 11">KBS708</strain>
        <plasmid evidence="11">Plasmid 1</plasmid>
    </source>
</reference>
<evidence type="ECO:0000259" key="7">
    <source>
        <dbReference type="PROSITE" id="PS50109"/>
    </source>
</evidence>
<evidence type="ECO:0000259" key="8">
    <source>
        <dbReference type="PROSITE" id="PS50112"/>
    </source>
</evidence>
<dbReference type="SMART" id="SM00388">
    <property type="entry name" value="HisKA"/>
    <property type="match status" value="1"/>
</dbReference>
<dbReference type="InterPro" id="IPR005467">
    <property type="entry name" value="His_kinase_dom"/>
</dbReference>
<dbReference type="Gene3D" id="3.30.450.20">
    <property type="entry name" value="PAS domain"/>
    <property type="match status" value="1"/>
</dbReference>
<accession>W0RPN0</accession>
<keyword evidence="5" id="KW-0418">Kinase</keyword>
<dbReference type="PROSITE" id="PS50113">
    <property type="entry name" value="PAC"/>
    <property type="match status" value="1"/>
</dbReference>
<dbReference type="GO" id="GO:0000155">
    <property type="term" value="F:phosphorelay sensor kinase activity"/>
    <property type="evidence" value="ECO:0007669"/>
    <property type="project" value="InterPro"/>
</dbReference>
<evidence type="ECO:0000313" key="10">
    <source>
        <dbReference type="EMBL" id="AHG92447.1"/>
    </source>
</evidence>
<gene>
    <name evidence="10" type="ORF">J421_4912</name>
</gene>
<keyword evidence="11" id="KW-1185">Reference proteome</keyword>
<feature type="domain" description="Histidine kinase" evidence="7">
    <location>
        <begin position="225"/>
        <end position="455"/>
    </location>
</feature>
<name>W0RPN0_9BACT</name>
<dbReference type="SUPFAM" id="SSF47384">
    <property type="entry name" value="Homodimeric domain of signal transducing histidine kinase"/>
    <property type="match status" value="1"/>
</dbReference>
<dbReference type="Proteomes" id="UP000019151">
    <property type="component" value="Plasmid 1"/>
</dbReference>
<comment type="catalytic activity">
    <reaction evidence="1">
        <text>ATP + protein L-histidine = ADP + protein N-phospho-L-histidine.</text>
        <dbReference type="EC" id="2.7.13.3"/>
    </reaction>
</comment>
<dbReference type="SMART" id="SM00091">
    <property type="entry name" value="PAS"/>
    <property type="match status" value="1"/>
</dbReference>
<dbReference type="InterPro" id="IPR000014">
    <property type="entry name" value="PAS"/>
</dbReference>
<dbReference type="SMART" id="SM00387">
    <property type="entry name" value="HATPase_c"/>
    <property type="match status" value="1"/>
</dbReference>
<dbReference type="InterPro" id="IPR000700">
    <property type="entry name" value="PAS-assoc_C"/>
</dbReference>
<dbReference type="Gene3D" id="3.30.565.10">
    <property type="entry name" value="Histidine kinase-like ATPase, C-terminal domain"/>
    <property type="match status" value="1"/>
</dbReference>
<dbReference type="PRINTS" id="PR00344">
    <property type="entry name" value="BCTRLSENSOR"/>
</dbReference>